<keyword evidence="5" id="KW-1185">Reference proteome</keyword>
<dbReference type="Ensembl" id="ENSCSAVT00000012163.1">
    <property type="protein sequence ID" value="ENSCSAVP00000012023.1"/>
    <property type="gene ID" value="ENSCSAVG00000007070.1"/>
</dbReference>
<evidence type="ECO:0000256" key="2">
    <source>
        <dbReference type="SAM" id="MobiDB-lite"/>
    </source>
</evidence>
<name>H2Z361_CIOSA</name>
<feature type="compositionally biased region" description="Basic and acidic residues" evidence="2">
    <location>
        <begin position="90"/>
        <end position="107"/>
    </location>
</feature>
<dbReference type="AlphaFoldDB" id="H2Z361"/>
<dbReference type="SUPFAM" id="SSF57667">
    <property type="entry name" value="beta-beta-alpha zinc fingers"/>
    <property type="match status" value="1"/>
</dbReference>
<dbReference type="SMART" id="SM00355">
    <property type="entry name" value="ZnF_C2H2"/>
    <property type="match status" value="1"/>
</dbReference>
<sequence>MRSHKKTLDHVCNICGRGFKEYWYLSTHLRTHDREGFNSVSMEATTNPIYPQPSNQRNENDINPAVQMMIKNHIQRPKIEESHSSWSPLDQHEDVPFQRSKTPEPKPVHVSRRKSSQPSRHTSERYEEELEEEQPAAPPTRSRKSKPRKLSRPSYMAPVFQVLSPELAENGQEITSNQNCEMEFTSEGNVFEEQPLDLSVANSIPRSSTTVSDLCSTEMDEPLNLAIK</sequence>
<dbReference type="GO" id="GO:0008270">
    <property type="term" value="F:zinc ion binding"/>
    <property type="evidence" value="ECO:0007669"/>
    <property type="project" value="UniProtKB-KW"/>
</dbReference>
<protein>
    <recommendedName>
        <fullName evidence="3">C2H2-type domain-containing protein</fullName>
    </recommendedName>
</protein>
<feature type="compositionally biased region" description="Basic residues" evidence="2">
    <location>
        <begin position="141"/>
        <end position="151"/>
    </location>
</feature>
<evidence type="ECO:0000256" key="1">
    <source>
        <dbReference type="PROSITE-ProRule" id="PRU00042"/>
    </source>
</evidence>
<evidence type="ECO:0000313" key="4">
    <source>
        <dbReference type="Ensembl" id="ENSCSAVP00000012023.1"/>
    </source>
</evidence>
<reference evidence="5" key="1">
    <citation type="submission" date="2003-08" db="EMBL/GenBank/DDBJ databases">
        <authorList>
            <person name="Birren B."/>
            <person name="Nusbaum C."/>
            <person name="Abebe A."/>
            <person name="Abouelleil A."/>
            <person name="Adekoya E."/>
            <person name="Ait-zahra M."/>
            <person name="Allen N."/>
            <person name="Allen T."/>
            <person name="An P."/>
            <person name="Anderson M."/>
            <person name="Anderson S."/>
            <person name="Arachchi H."/>
            <person name="Armbruster J."/>
            <person name="Bachantsang P."/>
            <person name="Baldwin J."/>
            <person name="Barry A."/>
            <person name="Bayul T."/>
            <person name="Blitshsteyn B."/>
            <person name="Bloom T."/>
            <person name="Blye J."/>
            <person name="Boguslavskiy L."/>
            <person name="Borowsky M."/>
            <person name="Boukhgalter B."/>
            <person name="Brunache A."/>
            <person name="Butler J."/>
            <person name="Calixte N."/>
            <person name="Calvo S."/>
            <person name="Camarata J."/>
            <person name="Campo K."/>
            <person name="Chang J."/>
            <person name="Cheshatsang Y."/>
            <person name="Citroen M."/>
            <person name="Collymore A."/>
            <person name="Considine T."/>
            <person name="Cook A."/>
            <person name="Cooke P."/>
            <person name="Corum B."/>
            <person name="Cuomo C."/>
            <person name="David R."/>
            <person name="Dawoe T."/>
            <person name="Degray S."/>
            <person name="Dodge S."/>
            <person name="Dooley K."/>
            <person name="Dorje P."/>
            <person name="Dorjee K."/>
            <person name="Dorris L."/>
            <person name="Duffey N."/>
            <person name="Dupes A."/>
            <person name="Elkins T."/>
            <person name="Engels R."/>
            <person name="Erickson J."/>
            <person name="Farina A."/>
            <person name="Faro S."/>
            <person name="Ferreira P."/>
            <person name="Fischer H."/>
            <person name="Fitzgerald M."/>
            <person name="Foley K."/>
            <person name="Gage D."/>
            <person name="Galagan J."/>
            <person name="Gearin G."/>
            <person name="Gnerre S."/>
            <person name="Gnirke A."/>
            <person name="Goyette A."/>
            <person name="Graham J."/>
            <person name="Grandbois E."/>
            <person name="Gyaltsen K."/>
            <person name="Hafez N."/>
            <person name="Hagopian D."/>
            <person name="Hagos B."/>
            <person name="Hall J."/>
            <person name="Hatcher B."/>
            <person name="Heller A."/>
            <person name="Higgins H."/>
            <person name="Honan T."/>
            <person name="Horn A."/>
            <person name="Houde N."/>
            <person name="Hughes L."/>
            <person name="Hulme W."/>
            <person name="Husby E."/>
            <person name="Iliev I."/>
            <person name="Jaffe D."/>
            <person name="Jones C."/>
            <person name="Kamal M."/>
            <person name="Kamat A."/>
            <person name="Kamvysselis M."/>
            <person name="Karlsson E."/>
            <person name="Kells C."/>
            <person name="Kieu A."/>
            <person name="Kisner P."/>
            <person name="Kodira C."/>
            <person name="Kulbokas E."/>
            <person name="Labutti K."/>
            <person name="Lama D."/>
            <person name="Landers T."/>
            <person name="Leger J."/>
            <person name="Levine S."/>
            <person name="Lewis D."/>
            <person name="Lewis T."/>
            <person name="Lindblad-toh K."/>
            <person name="Liu X."/>
            <person name="Lokyitsang T."/>
            <person name="Lokyitsang Y."/>
            <person name="Lucien O."/>
            <person name="Lui A."/>
            <person name="Ma L.J."/>
            <person name="Mabbitt R."/>
            <person name="Macdonald J."/>
            <person name="Maclean C."/>
            <person name="Major J."/>
            <person name="Manning J."/>
            <person name="Marabella R."/>
            <person name="Maru K."/>
            <person name="Matthews C."/>
            <person name="Mauceli E."/>
            <person name="Mccarthy M."/>
            <person name="Mcdonough S."/>
            <person name="Mcghee T."/>
            <person name="Meldrim J."/>
            <person name="Meneus L."/>
            <person name="Mesirov J."/>
            <person name="Mihalev A."/>
            <person name="Mihova T."/>
            <person name="Mikkelsen T."/>
            <person name="Mlenga V."/>
            <person name="Moru K."/>
            <person name="Mozes J."/>
            <person name="Mulrain L."/>
            <person name="Munson G."/>
            <person name="Naylor J."/>
            <person name="Newes C."/>
            <person name="Nguyen C."/>
            <person name="Nguyen N."/>
            <person name="Nguyen T."/>
            <person name="Nicol R."/>
            <person name="Nielsen C."/>
            <person name="Nizzari M."/>
            <person name="Norbu C."/>
            <person name="Norbu N."/>
            <person name="O'donnell P."/>
            <person name="Okoawo O."/>
            <person name="O'leary S."/>
            <person name="Omotosho B."/>
            <person name="O'neill K."/>
            <person name="Osman S."/>
            <person name="Parker S."/>
            <person name="Perrin D."/>
            <person name="Phunkhang P."/>
            <person name="Piqani B."/>
            <person name="Purcell S."/>
            <person name="Rachupka T."/>
            <person name="Ramasamy U."/>
            <person name="Rameau R."/>
            <person name="Ray V."/>
            <person name="Raymond C."/>
            <person name="Retta R."/>
            <person name="Richardson S."/>
            <person name="Rise C."/>
            <person name="Rodriguez J."/>
            <person name="Rogers J."/>
            <person name="Rogov P."/>
            <person name="Rutman M."/>
            <person name="Schupbach R."/>
            <person name="Seaman C."/>
            <person name="Settipalli S."/>
            <person name="Sharpe T."/>
            <person name="Sheridan J."/>
            <person name="Sherpa N."/>
            <person name="Shi J."/>
            <person name="Smirnov S."/>
            <person name="Smith C."/>
            <person name="Sougnez C."/>
            <person name="Spencer B."/>
            <person name="Stalker J."/>
            <person name="Stange-thomann N."/>
            <person name="Stavropoulos S."/>
            <person name="Stetson K."/>
            <person name="Stone C."/>
            <person name="Stone S."/>
            <person name="Stubbs M."/>
            <person name="Talamas J."/>
            <person name="Tchuinga P."/>
            <person name="Tenzing P."/>
            <person name="Tesfaye S."/>
            <person name="Theodore J."/>
            <person name="Thoulutsang Y."/>
            <person name="Topham K."/>
            <person name="Towey S."/>
            <person name="Tsamla T."/>
            <person name="Tsomo N."/>
            <person name="Vallee D."/>
            <person name="Vassiliev H."/>
            <person name="Venkataraman V."/>
            <person name="Vinson J."/>
            <person name="Vo A."/>
            <person name="Wade C."/>
            <person name="Wang S."/>
            <person name="Wangchuk T."/>
            <person name="Wangdi T."/>
            <person name="Whittaker C."/>
            <person name="Wilkinson J."/>
            <person name="Wu Y."/>
            <person name="Wyman D."/>
            <person name="Yadav S."/>
            <person name="Yang S."/>
            <person name="Yang X."/>
            <person name="Yeager S."/>
            <person name="Yee E."/>
            <person name="Young G."/>
            <person name="Zainoun J."/>
            <person name="Zembeck L."/>
            <person name="Zimmer A."/>
            <person name="Zody M."/>
            <person name="Lander E."/>
        </authorList>
    </citation>
    <scope>NUCLEOTIDE SEQUENCE [LARGE SCALE GENOMIC DNA]</scope>
</reference>
<dbReference type="HOGENOM" id="CLU_1214413_0_0_1"/>
<dbReference type="PROSITE" id="PS00028">
    <property type="entry name" value="ZINC_FINGER_C2H2_1"/>
    <property type="match status" value="1"/>
</dbReference>
<proteinExistence type="predicted"/>
<reference evidence="4" key="3">
    <citation type="submission" date="2025-09" db="UniProtKB">
        <authorList>
            <consortium name="Ensembl"/>
        </authorList>
    </citation>
    <scope>IDENTIFICATION</scope>
</reference>
<dbReference type="Gene3D" id="3.30.160.60">
    <property type="entry name" value="Classic Zinc Finger"/>
    <property type="match status" value="1"/>
</dbReference>
<keyword evidence="1" id="KW-0862">Zinc</keyword>
<dbReference type="Proteomes" id="UP000007875">
    <property type="component" value="Unassembled WGS sequence"/>
</dbReference>
<dbReference type="InterPro" id="IPR013087">
    <property type="entry name" value="Znf_C2H2_type"/>
</dbReference>
<keyword evidence="1" id="KW-0863">Zinc-finger</keyword>
<dbReference type="STRING" id="51511.ENSCSAVP00000012023"/>
<reference evidence="4" key="2">
    <citation type="submission" date="2025-08" db="UniProtKB">
        <authorList>
            <consortium name="Ensembl"/>
        </authorList>
    </citation>
    <scope>IDENTIFICATION</scope>
</reference>
<feature type="domain" description="C2H2-type" evidence="3">
    <location>
        <begin position="10"/>
        <end position="37"/>
    </location>
</feature>
<dbReference type="PROSITE" id="PS50157">
    <property type="entry name" value="ZINC_FINGER_C2H2_2"/>
    <property type="match status" value="1"/>
</dbReference>
<evidence type="ECO:0000313" key="5">
    <source>
        <dbReference type="Proteomes" id="UP000007875"/>
    </source>
</evidence>
<dbReference type="InterPro" id="IPR036236">
    <property type="entry name" value="Znf_C2H2_sf"/>
</dbReference>
<accession>H2Z361</accession>
<dbReference type="InParanoid" id="H2Z361"/>
<evidence type="ECO:0000259" key="3">
    <source>
        <dbReference type="PROSITE" id="PS50157"/>
    </source>
</evidence>
<keyword evidence="1" id="KW-0479">Metal-binding</keyword>
<organism evidence="4 5">
    <name type="scientific">Ciona savignyi</name>
    <name type="common">Pacific transparent sea squirt</name>
    <dbReference type="NCBI Taxonomy" id="51511"/>
    <lineage>
        <taxon>Eukaryota</taxon>
        <taxon>Metazoa</taxon>
        <taxon>Chordata</taxon>
        <taxon>Tunicata</taxon>
        <taxon>Ascidiacea</taxon>
        <taxon>Phlebobranchia</taxon>
        <taxon>Cionidae</taxon>
        <taxon>Ciona</taxon>
    </lineage>
</organism>
<feature type="region of interest" description="Disordered" evidence="2">
    <location>
        <begin position="76"/>
        <end position="153"/>
    </location>
</feature>